<protein>
    <submittedName>
        <fullName evidence="1">Uncharacterized protein</fullName>
    </submittedName>
</protein>
<reference evidence="1" key="1">
    <citation type="submission" date="2018-05" db="EMBL/GenBank/DDBJ databases">
        <title>Draft genome of Mucuna pruriens seed.</title>
        <authorList>
            <person name="Nnadi N.E."/>
            <person name="Vos R."/>
            <person name="Hasami M.H."/>
            <person name="Devisetty U.K."/>
            <person name="Aguiy J.C."/>
        </authorList>
    </citation>
    <scope>NUCLEOTIDE SEQUENCE [LARGE SCALE GENOMIC DNA]</scope>
    <source>
        <strain evidence="1">JCA_2017</strain>
    </source>
</reference>
<organism evidence="1 2">
    <name type="scientific">Mucuna pruriens</name>
    <name type="common">Velvet bean</name>
    <name type="synonym">Dolichos pruriens</name>
    <dbReference type="NCBI Taxonomy" id="157652"/>
    <lineage>
        <taxon>Eukaryota</taxon>
        <taxon>Viridiplantae</taxon>
        <taxon>Streptophyta</taxon>
        <taxon>Embryophyta</taxon>
        <taxon>Tracheophyta</taxon>
        <taxon>Spermatophyta</taxon>
        <taxon>Magnoliopsida</taxon>
        <taxon>eudicotyledons</taxon>
        <taxon>Gunneridae</taxon>
        <taxon>Pentapetalae</taxon>
        <taxon>rosids</taxon>
        <taxon>fabids</taxon>
        <taxon>Fabales</taxon>
        <taxon>Fabaceae</taxon>
        <taxon>Papilionoideae</taxon>
        <taxon>50 kb inversion clade</taxon>
        <taxon>NPAAA clade</taxon>
        <taxon>indigoferoid/millettioid clade</taxon>
        <taxon>Phaseoleae</taxon>
        <taxon>Mucuna</taxon>
    </lineage>
</organism>
<evidence type="ECO:0000313" key="1">
    <source>
        <dbReference type="EMBL" id="RDY13261.1"/>
    </source>
</evidence>
<accession>A0A371IDY0</accession>
<dbReference type="EMBL" id="QJKJ01000305">
    <property type="protein sequence ID" value="RDY13261.1"/>
    <property type="molecule type" value="Genomic_DNA"/>
</dbReference>
<sequence>MNLMNESKIVKEYFDKLLRIANQAQEQRRLMRFEWSIEGVLVAKASSSYGGKGKQFESYKDNYDFSPCKHCGRKIIHLQSVGGSQTINVKNA</sequence>
<name>A0A371IDY0_MUCPR</name>
<comment type="caution">
    <text evidence="1">The sequence shown here is derived from an EMBL/GenBank/DDBJ whole genome shotgun (WGS) entry which is preliminary data.</text>
</comment>
<feature type="non-terminal residue" evidence="1">
    <location>
        <position position="1"/>
    </location>
</feature>
<keyword evidence="2" id="KW-1185">Reference proteome</keyword>
<dbReference type="OrthoDB" id="1711498at2759"/>
<evidence type="ECO:0000313" key="2">
    <source>
        <dbReference type="Proteomes" id="UP000257109"/>
    </source>
</evidence>
<dbReference type="AlphaFoldDB" id="A0A371IDY0"/>
<dbReference type="Proteomes" id="UP000257109">
    <property type="component" value="Unassembled WGS sequence"/>
</dbReference>
<proteinExistence type="predicted"/>
<gene>
    <name evidence="1" type="ORF">CR513_01848</name>
</gene>